<evidence type="ECO:0000256" key="2">
    <source>
        <dbReference type="SAM" id="Phobius"/>
    </source>
</evidence>
<dbReference type="Pfam" id="PF00429">
    <property type="entry name" value="TLV_coat"/>
    <property type="match status" value="1"/>
</dbReference>
<dbReference type="Gene3D" id="1.10.287.210">
    <property type="match status" value="1"/>
</dbReference>
<accession>A0A8I5NPV8</accession>
<reference evidence="3" key="2">
    <citation type="submission" date="2025-08" db="UniProtKB">
        <authorList>
            <consortium name="Ensembl"/>
        </authorList>
    </citation>
    <scope>IDENTIFICATION</scope>
</reference>
<dbReference type="PANTHER" id="PTHR10424">
    <property type="entry name" value="VIRAL ENVELOPE PROTEIN"/>
    <property type="match status" value="1"/>
</dbReference>
<keyword evidence="2" id="KW-0472">Membrane</keyword>
<dbReference type="AlphaFoldDB" id="A0A8I5NPV8"/>
<keyword evidence="2" id="KW-1133">Transmembrane helix</keyword>
<reference evidence="3" key="3">
    <citation type="submission" date="2025-09" db="UniProtKB">
        <authorList>
            <consortium name="Ensembl"/>
        </authorList>
    </citation>
    <scope>IDENTIFICATION</scope>
</reference>
<dbReference type="SUPFAM" id="SSF58069">
    <property type="entry name" value="Virus ectodomain"/>
    <property type="match status" value="1"/>
</dbReference>
<name>A0A8I5NPV8_PAPAN</name>
<evidence type="ECO:0000313" key="4">
    <source>
        <dbReference type="Proteomes" id="UP000028761"/>
    </source>
</evidence>
<protein>
    <submittedName>
        <fullName evidence="3">Uncharacterized protein</fullName>
    </submittedName>
</protein>
<dbReference type="PANTHER" id="PTHR10424:SF73">
    <property type="entry name" value="ENDOGENOUS RETROVIRUS GROUP FC1 ENV POLYPROTEIN-RELATED"/>
    <property type="match status" value="1"/>
</dbReference>
<keyword evidence="1" id="KW-1015">Disulfide bond</keyword>
<dbReference type="Proteomes" id="UP000028761">
    <property type="component" value="Chromosome 9"/>
</dbReference>
<evidence type="ECO:0000256" key="1">
    <source>
        <dbReference type="ARBA" id="ARBA00023157"/>
    </source>
</evidence>
<keyword evidence="4" id="KW-1185">Reference proteome</keyword>
<feature type="transmembrane region" description="Helical" evidence="2">
    <location>
        <begin position="79"/>
        <end position="97"/>
    </location>
</feature>
<sequence length="174" mass="18044">MAREQDFSITTQALGALQSEVNSLASAVLQNCCSLDVLTVQQGGACAAIGDKCCFYINCSGQVETDLHLLKVKVTTMKFLAVLVLLGVFTFLVSAQSPTTSAPADTYPATGPADDEATEAETTAAATTTTTAAATTTTTAAPTTATTAASTTAHKGILDLPKWLQDYLKDKVFP</sequence>
<dbReference type="Ensembl" id="ENSPANT00000070457.1">
    <property type="protein sequence ID" value="ENSPANP00000055995.1"/>
    <property type="gene ID" value="ENSPANG00000043810.1"/>
</dbReference>
<dbReference type="Pfam" id="PF21823">
    <property type="entry name" value="MUCL1"/>
    <property type="match status" value="1"/>
</dbReference>
<organism evidence="3 4">
    <name type="scientific">Papio anubis</name>
    <name type="common">Olive baboon</name>
    <dbReference type="NCBI Taxonomy" id="9555"/>
    <lineage>
        <taxon>Eukaryota</taxon>
        <taxon>Metazoa</taxon>
        <taxon>Chordata</taxon>
        <taxon>Craniata</taxon>
        <taxon>Vertebrata</taxon>
        <taxon>Euteleostomi</taxon>
        <taxon>Mammalia</taxon>
        <taxon>Eutheria</taxon>
        <taxon>Euarchontoglires</taxon>
        <taxon>Primates</taxon>
        <taxon>Haplorrhini</taxon>
        <taxon>Catarrhini</taxon>
        <taxon>Cercopithecidae</taxon>
        <taxon>Cercopithecinae</taxon>
        <taxon>Papio</taxon>
    </lineage>
</organism>
<reference evidence="3 4" key="1">
    <citation type="submission" date="2012-03" db="EMBL/GenBank/DDBJ databases">
        <title>Whole Genome Assembly of Papio anubis.</title>
        <authorList>
            <person name="Liu Y.L."/>
            <person name="Abraham K.A."/>
            <person name="Akbar H.A."/>
            <person name="Ali S.A."/>
            <person name="Anosike U.A."/>
            <person name="Aqrawi P.A."/>
            <person name="Arias F.A."/>
            <person name="Attaway T.A."/>
            <person name="Awwad R.A."/>
            <person name="Babu C.B."/>
            <person name="Bandaranaike D.B."/>
            <person name="Battles P.B."/>
            <person name="Bell A.B."/>
            <person name="Beltran B.B."/>
            <person name="Berhane-Mersha D.B."/>
            <person name="Bess C.B."/>
            <person name="Bickham C.B."/>
            <person name="Bolden T.B."/>
            <person name="Carter K.C."/>
            <person name="Chau D.C."/>
            <person name="Chavez A.C."/>
            <person name="Clerc-Blankenburg K.C."/>
            <person name="Coyle M.C."/>
            <person name="Dao M.D."/>
            <person name="Davila M.L.D."/>
            <person name="Davy-Carroll L.D."/>
            <person name="Denson S.D."/>
            <person name="Dinh H.D."/>
            <person name="Fernandez S.F."/>
            <person name="Fernando P.F."/>
            <person name="Forbes L.F."/>
            <person name="Francis C.F."/>
            <person name="Francisco L.F."/>
            <person name="Fu Q.F."/>
            <person name="Garcia-Iii R.G."/>
            <person name="Garrett T.G."/>
            <person name="Gross S.G."/>
            <person name="Gubbala S.G."/>
            <person name="Hirani K.H."/>
            <person name="Hogues M.H."/>
            <person name="Hollins B.H."/>
            <person name="Jackson L.J."/>
            <person name="Javaid M.J."/>
            <person name="Jhangiani S.J."/>
            <person name="Johnson A.J."/>
            <person name="Johnson B.J."/>
            <person name="Jones J.J."/>
            <person name="Joshi V.J."/>
            <person name="Kalu J.K."/>
            <person name="Khan N.K."/>
            <person name="Korchina V.K."/>
            <person name="Kovar C.K."/>
            <person name="Lago L.L."/>
            <person name="Lara F.L."/>
            <person name="Le T.-K.L."/>
            <person name="Lee S.L."/>
            <person name="Legall-Iii F.L."/>
            <person name="Lemon S.L."/>
            <person name="Liu J.L."/>
            <person name="Liu Y.-S.L."/>
            <person name="Liyanage D.L."/>
            <person name="Lopez J.L."/>
            <person name="Lorensuhewa L.L."/>
            <person name="Mata R.M."/>
            <person name="Mathew T.M."/>
            <person name="Mercado C.M."/>
            <person name="Mercado I.M."/>
            <person name="Morales K.M."/>
            <person name="Morgan M.M."/>
            <person name="Munidasa M.M."/>
            <person name="Ngo D.N."/>
            <person name="Nguyen L.N."/>
            <person name="Nguyen T.N."/>
            <person name="Nguyen N.N."/>
            <person name="Obregon M.O."/>
            <person name="Okwuonu G.O."/>
            <person name="Ongeri F.O."/>
            <person name="Onwere C.O."/>
            <person name="Osifeso I.O."/>
            <person name="Parra A.P."/>
            <person name="Patil S.P."/>
            <person name="Perez A.P."/>
            <person name="Perez Y.P."/>
            <person name="Pham C.P."/>
            <person name="Pu L.-L.P."/>
            <person name="Puazo M.P."/>
            <person name="Quiroz J.Q."/>
            <person name="Rouhana J.R."/>
            <person name="Ruiz M.R."/>
            <person name="Ruiz S.-J.R."/>
            <person name="Saada N.S."/>
            <person name="Santibanez J.S."/>
            <person name="Scheel M.S."/>
            <person name="Schneider B.S."/>
            <person name="Simmons D.S."/>
            <person name="Sisson I.S."/>
            <person name="Tang L.-Y.T."/>
            <person name="Thornton R.T."/>
            <person name="Tisius J.T."/>
            <person name="Toledanes G.T."/>
            <person name="Trejos Z.T."/>
            <person name="Usmani K.U."/>
            <person name="Varghese R.V."/>
            <person name="Vattathil S.V."/>
            <person name="Vee V.V."/>
            <person name="Walker D.W."/>
            <person name="Weissenberger G.W."/>
            <person name="White C.W."/>
            <person name="Williams A.W."/>
            <person name="Woodworth J.W."/>
            <person name="Wright R.W."/>
            <person name="Zhu Y.Z."/>
            <person name="Han Y.H."/>
            <person name="Newsham I.N."/>
            <person name="Nazareth L.N."/>
            <person name="Worley K.W."/>
            <person name="Muzny D.M."/>
            <person name="Rogers J.R."/>
            <person name="Gibbs R.G."/>
        </authorList>
    </citation>
    <scope>NUCLEOTIDE SEQUENCE [LARGE SCALE GENOMIC DNA]</scope>
</reference>
<dbReference type="InterPro" id="IPR018154">
    <property type="entry name" value="TLV/ENV_coat_polyprotein"/>
</dbReference>
<evidence type="ECO:0000313" key="3">
    <source>
        <dbReference type="Ensembl" id="ENSPANP00000055995.1"/>
    </source>
</evidence>
<proteinExistence type="predicted"/>
<dbReference type="InterPro" id="IPR054050">
    <property type="entry name" value="MUCL1"/>
</dbReference>
<dbReference type="GeneTree" id="ENSGT01050000245583"/>
<keyword evidence="2" id="KW-0812">Transmembrane</keyword>